<dbReference type="EMBL" id="MK072105">
    <property type="protein sequence ID" value="AYV78861.1"/>
    <property type="molecule type" value="Genomic_DNA"/>
</dbReference>
<gene>
    <name evidence="1" type="ORF">Edafosvirus40_6</name>
</gene>
<dbReference type="GO" id="GO:0005975">
    <property type="term" value="P:carbohydrate metabolic process"/>
    <property type="evidence" value="ECO:0007669"/>
    <property type="project" value="InterPro"/>
</dbReference>
<organism evidence="1">
    <name type="scientific">Edafosvirus sp</name>
    <dbReference type="NCBI Taxonomy" id="2487765"/>
    <lineage>
        <taxon>Viruses</taxon>
        <taxon>Varidnaviria</taxon>
        <taxon>Bamfordvirae</taxon>
        <taxon>Nucleocytoviricota</taxon>
        <taxon>Megaviricetes</taxon>
        <taxon>Imitervirales</taxon>
        <taxon>Mimiviridae</taxon>
        <taxon>Klosneuvirinae</taxon>
    </lineage>
</organism>
<sequence length="371" mass="42916">MHSKIEYANQIIKNCIGKNGVYASTNRYKNQCWTRDFCLTVCPLLLAETPLKNVAIVKTHLLEIAKRQLPNGKVPILFLDDEIEFLREKVTKSIKTGEMSFMLKRYLDKDLENLTPHTRDGELLFILAVAQYFKKTSAEIMSSGDAKDNHTLFMASCKALKYIESILVNDLIPGADWRDTREDLNDKHVLTNACLLYKVYNEFEEKEKAERVKNILLTKYWNGTYFIDYPGAPTFDILGNSLAVLFDVADEKQRESIFTYTMELSTISGFKMCETFLPALSGEEKEVMDRDKAVVWPFINGFILRAMIERGDKKWQNVAVKEFAKWSKLDGFYEWYDIKNGNGFGSKEQIWSSAVYLTMYNNINKLNEKLF</sequence>
<name>A0A3G4ZXX9_9VIRU</name>
<dbReference type="SUPFAM" id="SSF48208">
    <property type="entry name" value="Six-hairpin glycosidases"/>
    <property type="match status" value="1"/>
</dbReference>
<evidence type="ECO:0000313" key="1">
    <source>
        <dbReference type="EMBL" id="AYV78861.1"/>
    </source>
</evidence>
<reference evidence="1" key="1">
    <citation type="submission" date="2018-10" db="EMBL/GenBank/DDBJ databases">
        <title>Hidden diversity of soil giant viruses.</title>
        <authorList>
            <person name="Schulz F."/>
            <person name="Alteio L."/>
            <person name="Goudeau D."/>
            <person name="Ryan E.M."/>
            <person name="Malmstrom R.R."/>
            <person name="Blanchard J."/>
            <person name="Woyke T."/>
        </authorList>
    </citation>
    <scope>NUCLEOTIDE SEQUENCE</scope>
    <source>
        <strain evidence="1">EDV1</strain>
    </source>
</reference>
<proteinExistence type="predicted"/>
<dbReference type="Gene3D" id="1.50.10.10">
    <property type="match status" value="1"/>
</dbReference>
<dbReference type="InterPro" id="IPR008928">
    <property type="entry name" value="6-hairpin_glycosidase_sf"/>
</dbReference>
<dbReference type="InterPro" id="IPR012341">
    <property type="entry name" value="6hp_glycosidase-like_sf"/>
</dbReference>
<accession>A0A3G4ZXX9</accession>
<protein>
    <submittedName>
        <fullName evidence="1">Glycogen debranching enzyme alpha-1,6-glucosidase</fullName>
    </submittedName>
</protein>